<organism evidence="1 2">
    <name type="scientific">Segatella cerevisiae</name>
    <dbReference type="NCBI Taxonomy" id="2053716"/>
    <lineage>
        <taxon>Bacteria</taxon>
        <taxon>Pseudomonadati</taxon>
        <taxon>Bacteroidota</taxon>
        <taxon>Bacteroidia</taxon>
        <taxon>Bacteroidales</taxon>
        <taxon>Prevotellaceae</taxon>
        <taxon>Segatella</taxon>
    </lineage>
</organism>
<keyword evidence="2" id="KW-1185">Reference proteome</keyword>
<dbReference type="RefSeq" id="WP_252761886.1">
    <property type="nucleotide sequence ID" value="NZ_JAMXLY010000071.1"/>
</dbReference>
<accession>A0ABT1BZL6</accession>
<protein>
    <submittedName>
        <fullName evidence="1">Uncharacterized protein</fullName>
    </submittedName>
</protein>
<sequence length="67" mass="7595">MKYYVNNRQQDGHGYNHEVHKEGCSWMPSDVTYLGDFYSDEDALSAAKNYYSDADGCAHCCPDINHG</sequence>
<comment type="caution">
    <text evidence="1">The sequence shown here is derived from an EMBL/GenBank/DDBJ whole genome shotgun (WGS) entry which is preliminary data.</text>
</comment>
<dbReference type="EMBL" id="JAMXLY010000071">
    <property type="protein sequence ID" value="MCO6026536.1"/>
    <property type="molecule type" value="Genomic_DNA"/>
</dbReference>
<name>A0ABT1BZL6_9BACT</name>
<reference evidence="1 2" key="1">
    <citation type="submission" date="2022-06" db="EMBL/GenBank/DDBJ databases">
        <title>A taxonomic note on the genus Prevotella: Description of four novel genera and emended description of the genera Hallella and Xylanibacter.</title>
        <authorList>
            <person name="Hitch T.C.A."/>
        </authorList>
    </citation>
    <scope>NUCLEOTIDE SEQUENCE [LARGE SCALE GENOMIC DNA]</scope>
    <source>
        <strain evidence="1 2">DSM 100619</strain>
    </source>
</reference>
<gene>
    <name evidence="1" type="ORF">NG821_11945</name>
</gene>
<dbReference type="Proteomes" id="UP001204015">
    <property type="component" value="Unassembled WGS sequence"/>
</dbReference>
<evidence type="ECO:0000313" key="1">
    <source>
        <dbReference type="EMBL" id="MCO6026536.1"/>
    </source>
</evidence>
<evidence type="ECO:0000313" key="2">
    <source>
        <dbReference type="Proteomes" id="UP001204015"/>
    </source>
</evidence>
<proteinExistence type="predicted"/>